<dbReference type="Proteomes" id="UP000654257">
    <property type="component" value="Unassembled WGS sequence"/>
</dbReference>
<dbReference type="PANTHER" id="PTHR33744">
    <property type="entry name" value="CARBOHYDRATE DIACID REGULATOR"/>
    <property type="match status" value="1"/>
</dbReference>
<reference evidence="5" key="2">
    <citation type="submission" date="2020-09" db="EMBL/GenBank/DDBJ databases">
        <authorList>
            <person name="Sun Q."/>
            <person name="Sedlacek I."/>
        </authorList>
    </citation>
    <scope>NUCLEOTIDE SEQUENCE</scope>
    <source>
        <strain evidence="5">CCM 7905</strain>
    </source>
</reference>
<sequence>MRAPIRDATSPCKAGAVVASSPRPSSDADRVAEAAADDAGAPAELLGDFLTVLADAVARGEPLERRELRNYRTQAVDAARRGIALRALLDLYLSSTWRMWRELPVVKESRGGEVVVAAVVAAGEVMLRAADDVVAELTEGFQLARRSIVRMEESARREFVDDLLMGGGNVADMSSRAAEFGLNLSGPHCVLVVRAEVPFTDGTPVARVIERATAGTKGDAEALVASKDGRLVVVFPAPDRLAVDQVVDAVGAALGSRPSEASVDLARHSVRSEWQIGVGRSAPGASGVVGSYRQAREALDLAVRLELTARVVDARDLLVHHVLLRDRDAINDLVETLLRPLEEARGGAEPLLHTLDAYFASGGNTASTARAMHLSVRAVTYRLARVRELTGCDVDDPAGRFALNTAVLGAKLLDWPKSASESE</sequence>
<dbReference type="EMBL" id="BMCU01000003">
    <property type="protein sequence ID" value="GGG15688.1"/>
    <property type="molecule type" value="Genomic_DNA"/>
</dbReference>
<dbReference type="InterPro" id="IPR051448">
    <property type="entry name" value="CdaR-like_regulators"/>
</dbReference>
<reference evidence="5" key="1">
    <citation type="journal article" date="2014" name="Int. J. Syst. Evol. Microbiol.">
        <title>Complete genome sequence of Corynebacterium casei LMG S-19264T (=DSM 44701T), isolated from a smear-ripened cheese.</title>
        <authorList>
            <consortium name="US DOE Joint Genome Institute (JGI-PGF)"/>
            <person name="Walter F."/>
            <person name="Albersmeier A."/>
            <person name="Kalinowski J."/>
            <person name="Ruckert C."/>
        </authorList>
    </citation>
    <scope>NUCLEOTIDE SEQUENCE</scope>
    <source>
        <strain evidence="5">CCM 7905</strain>
    </source>
</reference>
<comment type="caution">
    <text evidence="5">The sequence shown here is derived from an EMBL/GenBank/DDBJ whole genome shotgun (WGS) entry which is preliminary data.</text>
</comment>
<dbReference type="InterPro" id="IPR041522">
    <property type="entry name" value="CdaR_GGDEF"/>
</dbReference>
<dbReference type="AlphaFoldDB" id="A0A917FZS6"/>
<proteinExistence type="inferred from homology"/>
<evidence type="ECO:0000259" key="3">
    <source>
        <dbReference type="Pfam" id="PF13556"/>
    </source>
</evidence>
<feature type="region of interest" description="Disordered" evidence="2">
    <location>
        <begin position="1"/>
        <end position="27"/>
    </location>
</feature>
<feature type="domain" description="CdaR GGDEF-like" evidence="4">
    <location>
        <begin position="171"/>
        <end position="301"/>
    </location>
</feature>
<dbReference type="RefSeq" id="WP_188545842.1">
    <property type="nucleotide sequence ID" value="NZ_BMCU01000003.1"/>
</dbReference>
<accession>A0A917FZS6</accession>
<dbReference type="Pfam" id="PF17853">
    <property type="entry name" value="GGDEF_2"/>
    <property type="match status" value="1"/>
</dbReference>
<evidence type="ECO:0000256" key="1">
    <source>
        <dbReference type="ARBA" id="ARBA00006754"/>
    </source>
</evidence>
<evidence type="ECO:0008006" key="7">
    <source>
        <dbReference type="Google" id="ProtNLM"/>
    </source>
</evidence>
<evidence type="ECO:0000313" key="6">
    <source>
        <dbReference type="Proteomes" id="UP000654257"/>
    </source>
</evidence>
<feature type="domain" description="PucR C-terminal helix-turn-helix" evidence="3">
    <location>
        <begin position="351"/>
        <end position="407"/>
    </location>
</feature>
<evidence type="ECO:0000256" key="2">
    <source>
        <dbReference type="SAM" id="MobiDB-lite"/>
    </source>
</evidence>
<organism evidence="5 6">
    <name type="scientific">Rhodococcoides trifolii</name>
    <dbReference type="NCBI Taxonomy" id="908250"/>
    <lineage>
        <taxon>Bacteria</taxon>
        <taxon>Bacillati</taxon>
        <taxon>Actinomycetota</taxon>
        <taxon>Actinomycetes</taxon>
        <taxon>Mycobacteriales</taxon>
        <taxon>Nocardiaceae</taxon>
        <taxon>Rhodococcoides</taxon>
    </lineage>
</organism>
<protein>
    <recommendedName>
        <fullName evidence="7">CdaR family transcriptional regulator</fullName>
    </recommendedName>
</protein>
<name>A0A917FZS6_9NOCA</name>
<dbReference type="PANTHER" id="PTHR33744:SF1">
    <property type="entry name" value="DNA-BINDING TRANSCRIPTIONAL ACTIVATOR ADER"/>
    <property type="match status" value="1"/>
</dbReference>
<gene>
    <name evidence="5" type="ORF">GCM10007304_32240</name>
</gene>
<dbReference type="Pfam" id="PF13556">
    <property type="entry name" value="HTH_30"/>
    <property type="match status" value="1"/>
</dbReference>
<comment type="similarity">
    <text evidence="1">Belongs to the CdaR family.</text>
</comment>
<dbReference type="Gene3D" id="1.10.10.2840">
    <property type="entry name" value="PucR C-terminal helix-turn-helix domain"/>
    <property type="match status" value="1"/>
</dbReference>
<evidence type="ECO:0000313" key="5">
    <source>
        <dbReference type="EMBL" id="GGG15688.1"/>
    </source>
</evidence>
<keyword evidence="6" id="KW-1185">Reference proteome</keyword>
<dbReference type="InterPro" id="IPR042070">
    <property type="entry name" value="PucR_C-HTH_sf"/>
</dbReference>
<dbReference type="InterPro" id="IPR025736">
    <property type="entry name" value="PucR_C-HTH_dom"/>
</dbReference>
<evidence type="ECO:0000259" key="4">
    <source>
        <dbReference type="Pfam" id="PF17853"/>
    </source>
</evidence>